<sequence length="825" mass="90076">MVNPYRSLELLAPAGDMTCLHAAVLAGAQAVYLGLGEFNARRGADNFTLENLGEACDFAHLHGTRVFLTVNVVILPDETERALDLVRQAWLRGIDAVIVQDLGLASEIGRTMPEVEMHLSTQANTHDEDGVRAAWALGMSRVTFARELTLSEISDLSDIAHELGMTTESFGHGALCVCYSGQCFMSSMIGGRSANRGMCAQACRLPYTLENEAGEELPSDGEHLLSPKDLATIDMLPEIAVTGVDSLKIEGRMKSPEYVWTVVGLYRRVLDRLAQDFDERFPGGECSIEDVLAAGHGEGVVPTADELRMLAEAFTRGFTHAYMERARDNGIMSYTRPNNRGVFVGRVADVRDGEVVVASDIELHAGDLVEFWTNKGRFAVSVSEQSFLGGGEYLLPVEDRVHKGDRVFRVRSAELAFVDDSDAGLVPVEGTVRLRIGEPLTIEFACQGVDVRFEGAVVEAARTKAVSAEEVYDHIDRFGNTSFYLDALHIDLDDGVGIGFSALHKARTKALNQLKDALLASYRMRSLPKPEPRDKKRRPAVSDITVAAIATNPACARAAKRAGADAVYVPVLNVKRGTATLKGVLTDSPEQAGYPGRRTTVMPVVDKDPLNRDEAVDYWSYAKEDKPLYVENLGQLLKAPEVGAVPEVGPHIPITNAWSLDVASLLGARRVWLSPELTLRQIADLSTNSPVELGLTVYGYQELMTTEHCLLMSQGPCNQKCGECPRRREARYFKDRKGYRFPIVTDACGRSHLYNAVALDAAHLLPELIEAGVTSFMVDATLLDADETAEAVARVCRARSLALNGGQKVDKLRGKTTGHLFRAVQ</sequence>
<dbReference type="RefSeq" id="WP_012797994.1">
    <property type="nucleotide sequence ID" value="NC_013165.1"/>
</dbReference>
<dbReference type="eggNOG" id="COG0826">
    <property type="taxonomic scope" value="Bacteria"/>
</dbReference>
<dbReference type="PROSITE" id="PS01276">
    <property type="entry name" value="PEPTIDASE_U32"/>
    <property type="match status" value="1"/>
</dbReference>
<keyword evidence="3" id="KW-1185">Reference proteome</keyword>
<gene>
    <name evidence="2" type="ordered locus">Shel_08360</name>
</gene>
<dbReference type="AlphaFoldDB" id="C7N4Q5"/>
<dbReference type="Pfam" id="PF12392">
    <property type="entry name" value="DUF3656"/>
    <property type="match status" value="1"/>
</dbReference>
<accession>C7N4Q5</accession>
<name>C7N4Q5_SLAHD</name>
<reference evidence="2 3" key="1">
    <citation type="journal article" date="2009" name="Stand. Genomic Sci.">
        <title>Complete genome sequence of Slackia heliotrinireducens type strain (RHS 1).</title>
        <authorList>
            <person name="Pukall R."/>
            <person name="Lapidus A."/>
            <person name="Nolan M."/>
            <person name="Copeland A."/>
            <person name="Glavina Del Rio T."/>
            <person name="Lucas S."/>
            <person name="Chen F."/>
            <person name="Tice H."/>
            <person name="Cheng J.F."/>
            <person name="Chertkov O."/>
            <person name="Bruce D."/>
            <person name="Goodwin L."/>
            <person name="Kuske C."/>
            <person name="Brettin T."/>
            <person name="Detter J.C."/>
            <person name="Han C."/>
            <person name="Pitluck S."/>
            <person name="Pati A."/>
            <person name="Mavrommatis K."/>
            <person name="Ivanova N."/>
            <person name="Ovchinnikova G."/>
            <person name="Chen A."/>
            <person name="Palaniappan K."/>
            <person name="Schneider S."/>
            <person name="Rohde M."/>
            <person name="Chain P."/>
            <person name="D'haeseleer P."/>
            <person name="Goker M."/>
            <person name="Bristow J."/>
            <person name="Eisen J.A."/>
            <person name="Markowitz V."/>
            <person name="Kyrpides N.C."/>
            <person name="Klenk H.P."/>
            <person name="Hugenholtz P."/>
        </authorList>
    </citation>
    <scope>NUCLEOTIDE SEQUENCE [LARGE SCALE GENOMIC DNA]</scope>
    <source>
        <strain evidence="3">ATCC 29202 / DSM 20476 / NCTC 11029 / RHS 1</strain>
    </source>
</reference>
<keyword evidence="2" id="KW-0645">Protease</keyword>
<dbReference type="HOGENOM" id="CLU_011540_4_0_11"/>
<dbReference type="InterPro" id="IPR001539">
    <property type="entry name" value="Peptidase_U32"/>
</dbReference>
<dbReference type="Pfam" id="PF01136">
    <property type="entry name" value="Peptidase_U32"/>
    <property type="match status" value="2"/>
</dbReference>
<protein>
    <submittedName>
        <fullName evidence="2">Collagenase-like protease</fullName>
    </submittedName>
</protein>
<dbReference type="GO" id="GO:0008233">
    <property type="term" value="F:peptidase activity"/>
    <property type="evidence" value="ECO:0007669"/>
    <property type="project" value="UniProtKB-KW"/>
</dbReference>
<dbReference type="GO" id="GO:0006508">
    <property type="term" value="P:proteolysis"/>
    <property type="evidence" value="ECO:0007669"/>
    <property type="project" value="UniProtKB-KW"/>
</dbReference>
<dbReference type="PANTHER" id="PTHR30217">
    <property type="entry name" value="PEPTIDASE U32 FAMILY"/>
    <property type="match status" value="1"/>
</dbReference>
<organism evidence="2 3">
    <name type="scientific">Slackia heliotrinireducens (strain ATCC 29202 / DSM 20476 / NCTC 11029 / RHS 1)</name>
    <name type="common">Peptococcus heliotrinreducens</name>
    <dbReference type="NCBI Taxonomy" id="471855"/>
    <lineage>
        <taxon>Bacteria</taxon>
        <taxon>Bacillati</taxon>
        <taxon>Actinomycetota</taxon>
        <taxon>Coriobacteriia</taxon>
        <taxon>Eggerthellales</taxon>
        <taxon>Eggerthellaceae</taxon>
        <taxon>Slackia</taxon>
    </lineage>
</organism>
<dbReference type="Proteomes" id="UP000002026">
    <property type="component" value="Chromosome"/>
</dbReference>
<dbReference type="InterPro" id="IPR020988">
    <property type="entry name" value="Pept_U32_collagenase"/>
</dbReference>
<dbReference type="STRING" id="471855.Shel_08360"/>
<dbReference type="KEGG" id="shi:Shel_08360"/>
<evidence type="ECO:0000313" key="3">
    <source>
        <dbReference type="Proteomes" id="UP000002026"/>
    </source>
</evidence>
<dbReference type="PANTHER" id="PTHR30217:SF10">
    <property type="entry name" value="23S RRNA 5-HYDROXYCYTIDINE C2501 SYNTHASE"/>
    <property type="match status" value="1"/>
</dbReference>
<keyword evidence="2" id="KW-0378">Hydrolase</keyword>
<evidence type="ECO:0000259" key="1">
    <source>
        <dbReference type="Pfam" id="PF12392"/>
    </source>
</evidence>
<proteinExistence type="predicted"/>
<dbReference type="InterPro" id="IPR051454">
    <property type="entry name" value="RNA/ubiquinone_mod_enzymes"/>
</dbReference>
<evidence type="ECO:0000313" key="2">
    <source>
        <dbReference type="EMBL" id="ACV21890.1"/>
    </source>
</evidence>
<feature type="domain" description="Peptidase U32 collagenase" evidence="1">
    <location>
        <begin position="422"/>
        <end position="518"/>
    </location>
</feature>
<dbReference type="EMBL" id="CP001684">
    <property type="protein sequence ID" value="ACV21890.1"/>
    <property type="molecule type" value="Genomic_DNA"/>
</dbReference>